<proteinExistence type="predicted"/>
<dbReference type="AlphaFoldDB" id="A0A8T2QML0"/>
<dbReference type="Proteomes" id="UP000825935">
    <property type="component" value="Chromosome 34"/>
</dbReference>
<gene>
    <name evidence="1" type="ORF">KP509_34G068600</name>
</gene>
<keyword evidence="2" id="KW-1185">Reference proteome</keyword>
<evidence type="ECO:0000313" key="2">
    <source>
        <dbReference type="Proteomes" id="UP000825935"/>
    </source>
</evidence>
<organism evidence="1 2">
    <name type="scientific">Ceratopteris richardii</name>
    <name type="common">Triangle waterfern</name>
    <dbReference type="NCBI Taxonomy" id="49495"/>
    <lineage>
        <taxon>Eukaryota</taxon>
        <taxon>Viridiplantae</taxon>
        <taxon>Streptophyta</taxon>
        <taxon>Embryophyta</taxon>
        <taxon>Tracheophyta</taxon>
        <taxon>Polypodiopsida</taxon>
        <taxon>Polypodiidae</taxon>
        <taxon>Polypodiales</taxon>
        <taxon>Pteridineae</taxon>
        <taxon>Pteridaceae</taxon>
        <taxon>Parkerioideae</taxon>
        <taxon>Ceratopteris</taxon>
    </lineage>
</organism>
<reference evidence="1" key="1">
    <citation type="submission" date="2021-08" db="EMBL/GenBank/DDBJ databases">
        <title>WGS assembly of Ceratopteris richardii.</title>
        <authorList>
            <person name="Marchant D.B."/>
            <person name="Chen G."/>
            <person name="Jenkins J."/>
            <person name="Shu S."/>
            <person name="Leebens-Mack J."/>
            <person name="Grimwood J."/>
            <person name="Schmutz J."/>
            <person name="Soltis P."/>
            <person name="Soltis D."/>
            <person name="Chen Z.-H."/>
        </authorList>
    </citation>
    <scope>NUCLEOTIDE SEQUENCE</scope>
    <source>
        <strain evidence="1">Whitten #5841</strain>
        <tissue evidence="1">Leaf</tissue>
    </source>
</reference>
<accession>A0A8T2QML0</accession>
<comment type="caution">
    <text evidence="1">The sequence shown here is derived from an EMBL/GenBank/DDBJ whole genome shotgun (WGS) entry which is preliminary data.</text>
</comment>
<evidence type="ECO:0000313" key="1">
    <source>
        <dbReference type="EMBL" id="KAH7284745.1"/>
    </source>
</evidence>
<sequence>MPLSFTQGFADFPHLSGHSTQAYILYIDLHHCTVHSLQTEMPTV</sequence>
<protein>
    <submittedName>
        <fullName evidence="1">Uncharacterized protein</fullName>
    </submittedName>
</protein>
<name>A0A8T2QML0_CERRI</name>
<dbReference type="EMBL" id="CM035439">
    <property type="protein sequence ID" value="KAH7284745.1"/>
    <property type="molecule type" value="Genomic_DNA"/>
</dbReference>